<evidence type="ECO:0000256" key="1">
    <source>
        <dbReference type="ARBA" id="ARBA00023002"/>
    </source>
</evidence>
<dbReference type="Proteomes" id="UP001139089">
    <property type="component" value="Unassembled WGS sequence"/>
</dbReference>
<organism evidence="5 6">
    <name type="scientific">Rhizobium quercicola</name>
    <dbReference type="NCBI Taxonomy" id="2901226"/>
    <lineage>
        <taxon>Bacteria</taxon>
        <taxon>Pseudomonadati</taxon>
        <taxon>Pseudomonadota</taxon>
        <taxon>Alphaproteobacteria</taxon>
        <taxon>Hyphomicrobiales</taxon>
        <taxon>Rhizobiaceae</taxon>
        <taxon>Rhizobium/Agrobacterium group</taxon>
        <taxon>Rhizobium</taxon>
    </lineage>
</organism>
<proteinExistence type="predicted"/>
<sequence>MTRLDRTTHLPAHVERPAFDPAALKPGIVHIGIGAFHRAHHAVYTDLALAAAGGDWGIVGASLRSVDIVADLKAQDHLYSVVTRGADGDRARIVGSIVEAIAATEQRELLLDRLTDNATRIITLTVSEKAYGIDPVSGGLDLSHAAVSHDLATPGAPVGVIGLLVEALARRLQRGRNPLTILCCDNLPGNGQVVRRLVLEMAERRDAALAGWIEREIRFPSSMVDRIVPAATDATRALSASLIGADDHLALETEPFTQWVIEDDFAAGRPAWEAGGAIFVNNVHAYETMKLRLLNGSHSLIAYLGQRHGLDYVREVMAVPEHAERVRRHMRAVLPTLDAVPEIDLSAYCEQLVARFANPAIAHRTAQIAMDGTQKMPQRIFAPAMERLAAGDDAADFADVVALWLAYIVAVDRLDDPRAQELKVAAQQAVAAGTSAPFFAVAGLFPPALEDNTAWRASIDGRLSAMNAF</sequence>
<dbReference type="InterPro" id="IPR050988">
    <property type="entry name" value="Mannitol_DH/Oxidoreductase"/>
</dbReference>
<dbReference type="InterPro" id="IPR036291">
    <property type="entry name" value="NAD(P)-bd_dom_sf"/>
</dbReference>
<dbReference type="GO" id="GO:0019594">
    <property type="term" value="P:mannitol metabolic process"/>
    <property type="evidence" value="ECO:0007669"/>
    <property type="project" value="InterPro"/>
</dbReference>
<evidence type="ECO:0000313" key="6">
    <source>
        <dbReference type="Proteomes" id="UP001139089"/>
    </source>
</evidence>
<keyword evidence="6" id="KW-1185">Reference proteome</keyword>
<feature type="domain" description="Mannitol dehydrogenase N-terminal" evidence="3">
    <location>
        <begin position="27"/>
        <end position="273"/>
    </location>
</feature>
<name>A0A9X1NX05_9HYPH</name>
<dbReference type="InterPro" id="IPR013328">
    <property type="entry name" value="6PGD_dom2"/>
</dbReference>
<dbReference type="InterPro" id="IPR023027">
    <property type="entry name" value="Mannitol_DH_CS"/>
</dbReference>
<evidence type="ECO:0000256" key="2">
    <source>
        <dbReference type="ARBA" id="ARBA00023027"/>
    </source>
</evidence>
<evidence type="ECO:0000313" key="5">
    <source>
        <dbReference type="EMBL" id="MCD7110841.1"/>
    </source>
</evidence>
<feature type="domain" description="Mannitol dehydrogenase C-terminal" evidence="4">
    <location>
        <begin position="282"/>
        <end position="424"/>
    </location>
</feature>
<keyword evidence="1" id="KW-0560">Oxidoreductase</keyword>
<dbReference type="SUPFAM" id="SSF48179">
    <property type="entry name" value="6-phosphogluconate dehydrogenase C-terminal domain-like"/>
    <property type="match status" value="1"/>
</dbReference>
<dbReference type="PANTHER" id="PTHR43362:SF1">
    <property type="entry name" value="MANNITOL DEHYDROGENASE 2-RELATED"/>
    <property type="match status" value="1"/>
</dbReference>
<dbReference type="PROSITE" id="PS00974">
    <property type="entry name" value="MANNITOL_DHGENASE"/>
    <property type="match status" value="1"/>
</dbReference>
<reference evidence="5" key="1">
    <citation type="submission" date="2021-12" db="EMBL/GenBank/DDBJ databases">
        <authorList>
            <person name="Li Y."/>
        </authorList>
    </citation>
    <scope>NUCLEOTIDE SEQUENCE</scope>
    <source>
        <strain evidence="5">DKSPLA3</strain>
    </source>
</reference>
<protein>
    <submittedName>
        <fullName evidence="5">Mannitol dehydrogenase family protein</fullName>
    </submittedName>
</protein>
<dbReference type="RefSeq" id="WP_231815970.1">
    <property type="nucleotide sequence ID" value="NZ_JAJOZR010000011.1"/>
</dbReference>
<dbReference type="SUPFAM" id="SSF51735">
    <property type="entry name" value="NAD(P)-binding Rossmann-fold domains"/>
    <property type="match status" value="1"/>
</dbReference>
<dbReference type="PRINTS" id="PR00084">
    <property type="entry name" value="MTLDHDRGNASE"/>
</dbReference>
<evidence type="ECO:0000259" key="4">
    <source>
        <dbReference type="Pfam" id="PF08125"/>
    </source>
</evidence>
<dbReference type="InterPro" id="IPR013131">
    <property type="entry name" value="Mannitol_DH_N"/>
</dbReference>
<dbReference type="Pfam" id="PF08125">
    <property type="entry name" value="Mannitol_dh_C"/>
    <property type="match status" value="1"/>
</dbReference>
<comment type="caution">
    <text evidence="5">The sequence shown here is derived from an EMBL/GenBank/DDBJ whole genome shotgun (WGS) entry which is preliminary data.</text>
</comment>
<dbReference type="InterPro" id="IPR008927">
    <property type="entry name" value="6-PGluconate_DH-like_C_sf"/>
</dbReference>
<dbReference type="InterPro" id="IPR013118">
    <property type="entry name" value="Mannitol_DH_C"/>
</dbReference>
<dbReference type="EMBL" id="JAJOZR010000011">
    <property type="protein sequence ID" value="MCD7110841.1"/>
    <property type="molecule type" value="Genomic_DNA"/>
</dbReference>
<dbReference type="AlphaFoldDB" id="A0A9X1NX05"/>
<dbReference type="Pfam" id="PF01232">
    <property type="entry name" value="Mannitol_dh"/>
    <property type="match status" value="1"/>
</dbReference>
<dbReference type="GO" id="GO:0016616">
    <property type="term" value="F:oxidoreductase activity, acting on the CH-OH group of donors, NAD or NADP as acceptor"/>
    <property type="evidence" value="ECO:0007669"/>
    <property type="project" value="TreeGrafter"/>
</dbReference>
<accession>A0A9X1NX05</accession>
<gene>
    <name evidence="5" type="ORF">LRX75_17550</name>
</gene>
<dbReference type="Gene3D" id="1.10.1040.10">
    <property type="entry name" value="N-(1-d-carboxylethyl)-l-norvaline Dehydrogenase, domain 2"/>
    <property type="match status" value="1"/>
</dbReference>
<evidence type="ECO:0000259" key="3">
    <source>
        <dbReference type="Pfam" id="PF01232"/>
    </source>
</evidence>
<keyword evidence="2" id="KW-0520">NAD</keyword>
<dbReference type="PANTHER" id="PTHR43362">
    <property type="entry name" value="MANNITOL DEHYDROGENASE DSF1-RELATED"/>
    <property type="match status" value="1"/>
</dbReference>
<dbReference type="Gene3D" id="3.40.50.720">
    <property type="entry name" value="NAD(P)-binding Rossmann-like Domain"/>
    <property type="match status" value="1"/>
</dbReference>
<dbReference type="InterPro" id="IPR000669">
    <property type="entry name" value="Mannitol_DH"/>
</dbReference>